<dbReference type="SUPFAM" id="SSF54637">
    <property type="entry name" value="Thioesterase/thiol ester dehydrase-isomerase"/>
    <property type="match status" value="1"/>
</dbReference>
<feature type="region of interest" description="Disordered" evidence="3">
    <location>
        <begin position="1"/>
        <end position="22"/>
    </location>
</feature>
<dbReference type="InterPro" id="IPR039298">
    <property type="entry name" value="ACOT13"/>
</dbReference>
<dbReference type="Gene3D" id="3.10.129.10">
    <property type="entry name" value="Hotdog Thioesterase"/>
    <property type="match status" value="1"/>
</dbReference>
<proteinExistence type="inferred from homology"/>
<dbReference type="InterPro" id="IPR029069">
    <property type="entry name" value="HotDog_dom_sf"/>
</dbReference>
<evidence type="ECO:0000256" key="2">
    <source>
        <dbReference type="ARBA" id="ARBA00022801"/>
    </source>
</evidence>
<evidence type="ECO:0000313" key="5">
    <source>
        <dbReference type="EMBL" id="MBO2450509.1"/>
    </source>
</evidence>
<dbReference type="InterPro" id="IPR006683">
    <property type="entry name" value="Thioestr_dom"/>
</dbReference>
<dbReference type="Pfam" id="PF03061">
    <property type="entry name" value="4HBT"/>
    <property type="match status" value="1"/>
</dbReference>
<dbReference type="AlphaFoldDB" id="A0A939PIM4"/>
<sequence>MGEGRFPELSDVSEHIGQSVTSARPGRVEMTWTPGEHLCNPAGGVHGGYIAMILDNAVCFASASTGDHFVPQLTLNLNIDYLRGVQAGQTYTVVSTCVHPGRTRLYSTAAITDAQGRVIAQASGSTIPNQAFAR</sequence>
<dbReference type="PANTHER" id="PTHR21660:SF1">
    <property type="entry name" value="ACYL-COENZYME A THIOESTERASE 13"/>
    <property type="match status" value="1"/>
</dbReference>
<comment type="similarity">
    <text evidence="1">Belongs to the thioesterase PaaI family.</text>
</comment>
<dbReference type="EMBL" id="JAGEOJ010000010">
    <property type="protein sequence ID" value="MBO2450509.1"/>
    <property type="molecule type" value="Genomic_DNA"/>
</dbReference>
<dbReference type="Proteomes" id="UP000669179">
    <property type="component" value="Unassembled WGS sequence"/>
</dbReference>
<accession>A0A939PIM4</accession>
<feature type="compositionally biased region" description="Basic and acidic residues" evidence="3">
    <location>
        <begin position="1"/>
        <end position="14"/>
    </location>
</feature>
<organism evidence="5 6">
    <name type="scientific">Actinomadura barringtoniae</name>
    <dbReference type="NCBI Taxonomy" id="1427535"/>
    <lineage>
        <taxon>Bacteria</taxon>
        <taxon>Bacillati</taxon>
        <taxon>Actinomycetota</taxon>
        <taxon>Actinomycetes</taxon>
        <taxon>Streptosporangiales</taxon>
        <taxon>Thermomonosporaceae</taxon>
        <taxon>Actinomadura</taxon>
    </lineage>
</organism>
<feature type="domain" description="Thioesterase" evidence="4">
    <location>
        <begin position="43"/>
        <end position="119"/>
    </location>
</feature>
<evidence type="ECO:0000256" key="3">
    <source>
        <dbReference type="SAM" id="MobiDB-lite"/>
    </source>
</evidence>
<dbReference type="CDD" id="cd03443">
    <property type="entry name" value="PaaI_thioesterase"/>
    <property type="match status" value="1"/>
</dbReference>
<dbReference type="GO" id="GO:0047617">
    <property type="term" value="F:fatty acyl-CoA hydrolase activity"/>
    <property type="evidence" value="ECO:0007669"/>
    <property type="project" value="InterPro"/>
</dbReference>
<reference evidence="5" key="1">
    <citation type="submission" date="2021-03" db="EMBL/GenBank/DDBJ databases">
        <authorList>
            <person name="Kanchanasin P."/>
            <person name="Saeng-In P."/>
            <person name="Phongsopitanun W."/>
            <person name="Yuki M."/>
            <person name="Kudo T."/>
            <person name="Ohkuma M."/>
            <person name="Tanasupawat S."/>
        </authorList>
    </citation>
    <scope>NUCLEOTIDE SEQUENCE</scope>
    <source>
        <strain evidence="5">GKU 128</strain>
    </source>
</reference>
<keyword evidence="2" id="KW-0378">Hydrolase</keyword>
<protein>
    <submittedName>
        <fullName evidence="5">PaaI family thioesterase</fullName>
    </submittedName>
</protein>
<evidence type="ECO:0000313" key="6">
    <source>
        <dbReference type="Proteomes" id="UP000669179"/>
    </source>
</evidence>
<keyword evidence="6" id="KW-1185">Reference proteome</keyword>
<dbReference type="NCBIfam" id="TIGR00369">
    <property type="entry name" value="unchar_dom_1"/>
    <property type="match status" value="1"/>
</dbReference>
<gene>
    <name evidence="5" type="ORF">J4573_25630</name>
</gene>
<dbReference type="InterPro" id="IPR003736">
    <property type="entry name" value="PAAI_dom"/>
</dbReference>
<comment type="caution">
    <text evidence="5">The sequence shown here is derived from an EMBL/GenBank/DDBJ whole genome shotgun (WGS) entry which is preliminary data.</text>
</comment>
<evidence type="ECO:0000256" key="1">
    <source>
        <dbReference type="ARBA" id="ARBA00008324"/>
    </source>
</evidence>
<evidence type="ECO:0000259" key="4">
    <source>
        <dbReference type="Pfam" id="PF03061"/>
    </source>
</evidence>
<name>A0A939PIM4_9ACTN</name>
<dbReference type="PANTHER" id="PTHR21660">
    <property type="entry name" value="THIOESTERASE SUPERFAMILY MEMBER-RELATED"/>
    <property type="match status" value="1"/>
</dbReference>